<dbReference type="RefSeq" id="WP_101579076.1">
    <property type="nucleotide sequence ID" value="NZ_PGVA01000060.1"/>
</dbReference>
<reference evidence="2 4" key="2">
    <citation type="submission" date="2017-12" db="EMBL/GenBank/DDBJ databases">
        <title>Comparative Functional Genomics of Dry Heat Resistant strains isolated from the Viking Spacecraft.</title>
        <authorList>
            <person name="Seuylemezian A."/>
            <person name="Cooper K."/>
            <person name="Vaishampayan P."/>
        </authorList>
    </citation>
    <scope>NUCLEOTIDE SEQUENCE [LARGE SCALE GENOMIC DNA]</scope>
    <source>
        <strain evidence="2 4">ATCC 29669</strain>
    </source>
</reference>
<sequence>MNNSKEQSNPISTGGGGVNFENKVQALFLISMLSKSYMPFLPNIEIEKIKLQGKYDGYDTDDFIVFGKNLSTHKEQKILGQIKNFISISASNDVFKEVIQAAWNDFNNKSLFNKDEDTIVLVTGPLSKTDIKNTRVILEWARCSENETEFIDKVNKPKFSSKEKQDKLNAFKIQLKQANNNQDIDDKELWEFLCSFHVIGYDLDIENSRDLSMVQSFLSVCGIENPIEVWNITLDYIRTNNQNAGTITLDRIPDYLMEPFQKSFTRYWTSDLRKLEDHSQFIISSIKNNIGGYSISRQNDVDTLIEMCNQHKFIYITGERGSGKSSFLKEFIQNVEKSIPIYCFRIEDFNQPHLNQVFTSIGLQSSIQDIALCLSLTPKKYLIIESIEKLLELENIQAFVDLLQFLKSTGDWTVICTGRNYAYQEICFNFLQPFELDYNSLIIKEFDYQQLEDITTNIKVLEPLIKNNNLKTLMRNPFMLELGYRLMFFNTEINLDTTEEEFQNYVWKYVISNENERANGMPLKRKESFINIALQRAREMSFGVSVEKYDPEVIYKLEEDSLIMRDGKNDLVSPLHDVLEDWALTYFIEKKYNEQDEVKKFIEAIGETPAISRAFRLWLQQKIRFGIDMSNFIKCSLKESDISQRWKDEIFTASLLSDYADTILNKLRTESMSNECNLLKKACFILRVACMTPSEDTNQSEGISNVLFLKPYGFGWVALFNFIYENRNQIMDDILIELIQTLKAWGNILHIDEERTDARIVGLLCLEILEKIKDSYNYQKEKEEIISLILRLSYSIKSELSDLIDKIINDSESYRFEDELLEMALIGIESISMCKYMPNEVIKLTYHSIFTNEEKENARYGRYFRSIEVEDCFGIEHYGVAYKFSPPSGIKGPFSYLLKSYYKKGLDFILDIVNKSSEKYAYTNLESRNYNESLQKTDEILIPILEIELNDNEKVKQYTSSLLWCAYRGMGNFPDVIQSALMALENWIISYVRYGTETDIKWIYEYILKNSNSVATTSILAGVAMGYPEKCGKFVLPILNVLEFYNLDIERYVNESYSLNLHNPFIDRHPLVKLFHNERNTSNKFDWRKEKLEDLLIKLQFTELQEKVFSIIDEFKKRQNLSVDERFLINRVDTRSWEAEFDKENNQVILTSTIKEPDLEAIRASNEEKLQLQSRLNRLMIWTNDKLNKDEQTNEDIFKDSTELVKEIKDLIEVMQSSNESIISLYVASIIKACSICLTEFYSDLNQQELELIEGIVYECAMQNIDNIHIINDKVDLTGEVVAIQSLVKLYWKIEDEEDKEAIRKIIVIGLTHPNRLIRVEVAKLLKEFQGKDEELYKKCLICMIDYSQINKKYYRSSDEIYLAALHDLRGNALLSKEDIIEKLDRIEIDSYDIDEILNMIYAIDSNLKSLISIKFLVRSFDLLITIENKNYEFRHREKLRLDIDTKYDYLKRLAEIISINTQENIGILKVLFIESCKKAPELMNSLFTNLEYICEKNNLLEIYWFTWRLVSVTVKDIACSTDGDDIYNDKISDYKKLIRGMLHADVPWQKLDYENMNILKGKQDILSFVEQAGGNPDVYESLSL</sequence>
<protein>
    <recommendedName>
        <fullName evidence="5">ATP-binding protein</fullName>
    </recommendedName>
</protein>
<dbReference type="Proteomes" id="UP000234951">
    <property type="component" value="Unassembled WGS sequence"/>
</dbReference>
<name>A0A2N5GH56_9BACI</name>
<reference evidence="1 3" key="1">
    <citation type="submission" date="2017-11" db="EMBL/GenBank/DDBJ databases">
        <title>Comparitive Functional Genomics of Dry Heat Resistant strains isolated from the Viking Spacecraft.</title>
        <authorList>
            <person name="Seuylemezian A."/>
            <person name="Cooper K."/>
            <person name="Vaishampayan P."/>
        </authorList>
    </citation>
    <scope>NUCLEOTIDE SEQUENCE [LARGE SCALE GENOMIC DNA]</scope>
    <source>
        <strain evidence="1 3">M4.6</strain>
    </source>
</reference>
<dbReference type="SUPFAM" id="SSF52540">
    <property type="entry name" value="P-loop containing nucleoside triphosphate hydrolases"/>
    <property type="match status" value="1"/>
</dbReference>
<keyword evidence="4" id="KW-1185">Reference proteome</keyword>
<dbReference type="Gene3D" id="3.40.50.300">
    <property type="entry name" value="P-loop containing nucleotide triphosphate hydrolases"/>
    <property type="match status" value="1"/>
</dbReference>
<evidence type="ECO:0000313" key="4">
    <source>
        <dbReference type="Proteomes" id="UP000235114"/>
    </source>
</evidence>
<dbReference type="OrthoDB" id="9796370at2"/>
<dbReference type="EMBL" id="PGVA01000060">
    <property type="protein sequence ID" value="PLR80075.1"/>
    <property type="molecule type" value="Genomic_DNA"/>
</dbReference>
<gene>
    <name evidence="1" type="ORF">CU635_19655</name>
    <name evidence="2" type="ORF">CVD25_22530</name>
</gene>
<proteinExistence type="predicted"/>
<evidence type="ECO:0000313" key="1">
    <source>
        <dbReference type="EMBL" id="PLR80075.1"/>
    </source>
</evidence>
<dbReference type="InterPro" id="IPR027417">
    <property type="entry name" value="P-loop_NTPase"/>
</dbReference>
<evidence type="ECO:0000313" key="2">
    <source>
        <dbReference type="EMBL" id="PLR88512.1"/>
    </source>
</evidence>
<dbReference type="EMBL" id="PGVD01000101">
    <property type="protein sequence ID" value="PLR88512.1"/>
    <property type="molecule type" value="Genomic_DNA"/>
</dbReference>
<comment type="caution">
    <text evidence="1">The sequence shown here is derived from an EMBL/GenBank/DDBJ whole genome shotgun (WGS) entry which is preliminary data.</text>
</comment>
<evidence type="ECO:0008006" key="5">
    <source>
        <dbReference type="Google" id="ProtNLM"/>
    </source>
</evidence>
<dbReference type="Proteomes" id="UP000235114">
    <property type="component" value="Unassembled WGS sequence"/>
</dbReference>
<organism evidence="1 3">
    <name type="scientific">Bacillus canaveralius</name>
    <dbReference type="NCBI Taxonomy" id="1403243"/>
    <lineage>
        <taxon>Bacteria</taxon>
        <taxon>Bacillati</taxon>
        <taxon>Bacillota</taxon>
        <taxon>Bacilli</taxon>
        <taxon>Bacillales</taxon>
        <taxon>Bacillaceae</taxon>
        <taxon>Bacillus</taxon>
    </lineage>
</organism>
<accession>A0A2N5GH56</accession>
<evidence type="ECO:0000313" key="3">
    <source>
        <dbReference type="Proteomes" id="UP000234951"/>
    </source>
</evidence>